<dbReference type="GO" id="GO:0016805">
    <property type="term" value="F:dipeptidase activity"/>
    <property type="evidence" value="ECO:0007669"/>
    <property type="project" value="UniProtKB-KW"/>
</dbReference>
<accession>A0A855X3C5</accession>
<keyword evidence="1" id="KW-0645">Protease</keyword>
<organism evidence="3 4">
    <name type="scientific">candidate division GN15 bacterium</name>
    <dbReference type="NCBI Taxonomy" id="2072418"/>
    <lineage>
        <taxon>Bacteria</taxon>
        <taxon>candidate division GN15</taxon>
    </lineage>
</organism>
<dbReference type="PANTHER" id="PTHR12994">
    <property type="entry name" value="SECERNIN"/>
    <property type="match status" value="1"/>
</dbReference>
<reference evidence="3 4" key="1">
    <citation type="journal article" date="2018" name="ISME J.">
        <title>A methanotrophic archaeon couples anaerobic oxidation of methane to Fe(III) reduction.</title>
        <authorList>
            <person name="Cai C."/>
            <person name="Leu A.O."/>
            <person name="Xie G.J."/>
            <person name="Guo J."/>
            <person name="Feng Y."/>
            <person name="Zhao J.X."/>
            <person name="Tyson G.W."/>
            <person name="Yuan Z."/>
            <person name="Hu S."/>
        </authorList>
    </citation>
    <scope>NUCLEOTIDE SEQUENCE [LARGE SCALE GENOMIC DNA]</scope>
    <source>
        <strain evidence="3">FeB_12</strain>
    </source>
</reference>
<protein>
    <recommendedName>
        <fullName evidence="1">Dipeptidase</fullName>
        <ecNumber evidence="1">3.4.-.-</ecNumber>
    </recommendedName>
</protein>
<evidence type="ECO:0000313" key="4">
    <source>
        <dbReference type="Proteomes" id="UP000250918"/>
    </source>
</evidence>
<feature type="non-terminal residue" evidence="3">
    <location>
        <position position="533"/>
    </location>
</feature>
<keyword evidence="2" id="KW-0732">Signal</keyword>
<gene>
    <name evidence="3" type="ORF">C3F09_04065</name>
</gene>
<dbReference type="PANTHER" id="PTHR12994:SF17">
    <property type="entry name" value="LD30995P"/>
    <property type="match status" value="1"/>
</dbReference>
<comment type="similarity">
    <text evidence="1">Belongs to the peptidase C69 family.</text>
</comment>
<keyword evidence="1" id="KW-0224">Dipeptidase</keyword>
<dbReference type="Gene3D" id="3.60.60.10">
    <property type="entry name" value="Penicillin V Acylase, Chain A"/>
    <property type="match status" value="1"/>
</dbReference>
<sequence length="533" mass="59883">MTTRIWTAFLSAIVAAMLVSPEADSCTSLLVTKGASKDGSVMITYTCDGEFHPHLEYTPAADHDPGDSLAIVGHRGDVRGWVKQVAHTYAVVGLMNEHQLAIGETTFDGRPELEDTTGLLEYWDLMELALQRARTAREAIAVMTDLVRQYGYRSTGESISIADPSEAWILEIIGRGPGGAGAEWVAVRVPDGYISCHANKARIGEFPLKDPQNCIYSDGVISFATSQGYYDPASGRAFRFCDTYCPPAPKDFRYADTRVWSIFRRAAPSKEFSPDYHRAVSGAKPYPLWIKPDKPLSVQDVFNLMRDHYEGTAYDMTRGIDAGPFDSPDRCRPNTWMVDSVDYGWERSISTPQTGFSFVSQSRSWLPDPVGGVYWYGLDNTYSCCYVPLYCGITAVPHSYTVGDLQKFSWESAWWVFNFVSNYANLKYSYMMPEIQAVQKTFEGDLLALQPTVEATAMALGKSDPALMTRYLTDFSVSHAEMAVTRWKELGEYLMTKYNDGFVKNEKGRPEEKGYPESWLREVNKARPDRFRL</sequence>
<evidence type="ECO:0000313" key="3">
    <source>
        <dbReference type="EMBL" id="PWB74345.1"/>
    </source>
</evidence>
<keyword evidence="1" id="KW-0378">Hydrolase</keyword>
<proteinExistence type="inferred from homology"/>
<comment type="caution">
    <text evidence="3">The sequence shown here is derived from an EMBL/GenBank/DDBJ whole genome shotgun (WGS) entry which is preliminary data.</text>
</comment>
<name>A0A855X3C5_9BACT</name>
<feature type="signal peptide" evidence="2">
    <location>
        <begin position="1"/>
        <end position="25"/>
    </location>
</feature>
<feature type="chain" id="PRO_5032861822" description="Dipeptidase" evidence="2">
    <location>
        <begin position="26"/>
        <end position="533"/>
    </location>
</feature>
<dbReference type="AlphaFoldDB" id="A0A855X3C5"/>
<dbReference type="GO" id="GO:0070004">
    <property type="term" value="F:cysteine-type exopeptidase activity"/>
    <property type="evidence" value="ECO:0007669"/>
    <property type="project" value="InterPro"/>
</dbReference>
<dbReference type="EMBL" id="PQAP01000035">
    <property type="protein sequence ID" value="PWB74345.1"/>
    <property type="molecule type" value="Genomic_DNA"/>
</dbReference>
<evidence type="ECO:0000256" key="1">
    <source>
        <dbReference type="RuleBase" id="RU364089"/>
    </source>
</evidence>
<dbReference type="GO" id="GO:0006508">
    <property type="term" value="P:proteolysis"/>
    <property type="evidence" value="ECO:0007669"/>
    <property type="project" value="UniProtKB-KW"/>
</dbReference>
<comment type="catalytic activity">
    <reaction evidence="1">
        <text>an L-aminoacyl-L-amino acid + H2O = 2 an L-alpha-amino acid</text>
        <dbReference type="Rhea" id="RHEA:48940"/>
        <dbReference type="ChEBI" id="CHEBI:15377"/>
        <dbReference type="ChEBI" id="CHEBI:59869"/>
        <dbReference type="ChEBI" id="CHEBI:77460"/>
    </reaction>
</comment>
<evidence type="ECO:0000256" key="2">
    <source>
        <dbReference type="SAM" id="SignalP"/>
    </source>
</evidence>
<dbReference type="Proteomes" id="UP000250918">
    <property type="component" value="Unassembled WGS sequence"/>
</dbReference>
<dbReference type="Pfam" id="PF03577">
    <property type="entry name" value="Peptidase_C69"/>
    <property type="match status" value="1"/>
</dbReference>
<dbReference type="EC" id="3.4.-.-" evidence="1"/>
<dbReference type="InterPro" id="IPR005322">
    <property type="entry name" value="Peptidase_C69"/>
</dbReference>